<sequence length="236" mass="26908">MCTGWAPNPERSMMYTGGDCYRAGWMHAFAFWYNQCPWFKESCNDNVYHDNTQVHVYEAFDPHRIMLAPGYDGTRHGWTEWSFAYMAHYVVMSSKGVQVSRNQPQASSDTSYIKFDNCRTLRNLFRHNDEYLQSERIDNLNPHTILNAFGRQINNVQIQIEGSTYRVLLIPVDVTLSAATIRAALLNCLETGRVKSMEGAPDRSYVQVSNGPGWIELPSIDALLAVLGSRYMMIGS</sequence>
<evidence type="ECO:0000313" key="2">
    <source>
        <dbReference type="Proteomes" id="UP001194580"/>
    </source>
</evidence>
<accession>A0AAD4D9G3</accession>
<organism evidence="1 2">
    <name type="scientific">Linnemannia exigua</name>
    <dbReference type="NCBI Taxonomy" id="604196"/>
    <lineage>
        <taxon>Eukaryota</taxon>
        <taxon>Fungi</taxon>
        <taxon>Fungi incertae sedis</taxon>
        <taxon>Mucoromycota</taxon>
        <taxon>Mortierellomycotina</taxon>
        <taxon>Mortierellomycetes</taxon>
        <taxon>Mortierellales</taxon>
        <taxon>Mortierellaceae</taxon>
        <taxon>Linnemannia</taxon>
    </lineage>
</organism>
<name>A0AAD4D9G3_9FUNG</name>
<evidence type="ECO:0000313" key="1">
    <source>
        <dbReference type="EMBL" id="KAG0272188.1"/>
    </source>
</evidence>
<dbReference type="EMBL" id="JAAAIL010000978">
    <property type="protein sequence ID" value="KAG0272188.1"/>
    <property type="molecule type" value="Genomic_DNA"/>
</dbReference>
<protein>
    <submittedName>
        <fullName evidence="1">Uncharacterized protein</fullName>
    </submittedName>
</protein>
<gene>
    <name evidence="1" type="ORF">BGZ95_012068</name>
</gene>
<reference evidence="1" key="1">
    <citation type="journal article" date="2020" name="Fungal Divers.">
        <title>Resolving the Mortierellaceae phylogeny through synthesis of multi-gene phylogenetics and phylogenomics.</title>
        <authorList>
            <person name="Vandepol N."/>
            <person name="Liber J."/>
            <person name="Desiro A."/>
            <person name="Na H."/>
            <person name="Kennedy M."/>
            <person name="Barry K."/>
            <person name="Grigoriev I.V."/>
            <person name="Miller A.N."/>
            <person name="O'Donnell K."/>
            <person name="Stajich J.E."/>
            <person name="Bonito G."/>
        </authorList>
    </citation>
    <scope>NUCLEOTIDE SEQUENCE</scope>
    <source>
        <strain evidence="1">NRRL 28262</strain>
    </source>
</reference>
<proteinExistence type="predicted"/>
<dbReference type="Proteomes" id="UP001194580">
    <property type="component" value="Unassembled WGS sequence"/>
</dbReference>
<keyword evidence="2" id="KW-1185">Reference proteome</keyword>
<dbReference type="AlphaFoldDB" id="A0AAD4D9G3"/>
<comment type="caution">
    <text evidence="1">The sequence shown here is derived from an EMBL/GenBank/DDBJ whole genome shotgun (WGS) entry which is preliminary data.</text>
</comment>